<dbReference type="Proteomes" id="UP000029868">
    <property type="component" value="Unassembled WGS sequence"/>
</dbReference>
<keyword evidence="1" id="KW-0812">Transmembrane</keyword>
<name>A0A099KUR8_COLPS</name>
<keyword evidence="2" id="KW-0732">Signal</keyword>
<dbReference type="PATRIC" id="fig|28229.3.peg.2117"/>
<gene>
    <name evidence="3" type="ORF">GAB14E_2495</name>
</gene>
<feature type="chain" id="PRO_5001957365" evidence="2">
    <location>
        <begin position="27"/>
        <end position="57"/>
    </location>
</feature>
<protein>
    <submittedName>
        <fullName evidence="3">PEP motif putative anchor domain protein</fullName>
    </submittedName>
</protein>
<dbReference type="RefSeq" id="WP_081967791.1">
    <property type="nucleotide sequence ID" value="NZ_JQEC01000021.1"/>
</dbReference>
<comment type="caution">
    <text evidence="3">The sequence shown here is derived from an EMBL/GenBank/DDBJ whole genome shotgun (WGS) entry which is preliminary data.</text>
</comment>
<dbReference type="NCBIfam" id="TIGR02595">
    <property type="entry name" value="PEP_CTERM"/>
    <property type="match status" value="1"/>
</dbReference>
<evidence type="ECO:0000256" key="2">
    <source>
        <dbReference type="SAM" id="SignalP"/>
    </source>
</evidence>
<sequence>MKNVNLMSKLYIVLTLFFASPFIAIAGDNSADIPEPSILSLFLVVGVVAYIMKKRNK</sequence>
<evidence type="ECO:0000313" key="3">
    <source>
        <dbReference type="EMBL" id="KGJ93940.1"/>
    </source>
</evidence>
<accession>A0A099KUR8</accession>
<evidence type="ECO:0000313" key="4">
    <source>
        <dbReference type="Proteomes" id="UP000029868"/>
    </source>
</evidence>
<feature type="signal peptide" evidence="2">
    <location>
        <begin position="1"/>
        <end position="26"/>
    </location>
</feature>
<reference evidence="3 4" key="1">
    <citation type="submission" date="2014-08" db="EMBL/GenBank/DDBJ databases">
        <title>Genomic and Phenotypic Diversity of Colwellia psychrerythraea strains from Disparate Marine Basins.</title>
        <authorList>
            <person name="Techtmann S.M."/>
            <person name="Stelling S.C."/>
            <person name="Utturkar S.M."/>
            <person name="Alshibli N."/>
            <person name="Harris A."/>
            <person name="Brown S.D."/>
            <person name="Hazen T.C."/>
        </authorList>
    </citation>
    <scope>NUCLEOTIDE SEQUENCE [LARGE SCALE GENOMIC DNA]</scope>
    <source>
        <strain evidence="3 4">GAB14E</strain>
    </source>
</reference>
<feature type="transmembrane region" description="Helical" evidence="1">
    <location>
        <begin position="36"/>
        <end position="52"/>
    </location>
</feature>
<dbReference type="EMBL" id="JQEC01000021">
    <property type="protein sequence ID" value="KGJ93940.1"/>
    <property type="molecule type" value="Genomic_DNA"/>
</dbReference>
<keyword evidence="1" id="KW-1133">Transmembrane helix</keyword>
<organism evidence="3 4">
    <name type="scientific">Colwellia psychrerythraea</name>
    <name type="common">Vibrio psychroerythus</name>
    <dbReference type="NCBI Taxonomy" id="28229"/>
    <lineage>
        <taxon>Bacteria</taxon>
        <taxon>Pseudomonadati</taxon>
        <taxon>Pseudomonadota</taxon>
        <taxon>Gammaproteobacteria</taxon>
        <taxon>Alteromonadales</taxon>
        <taxon>Colwelliaceae</taxon>
        <taxon>Colwellia</taxon>
    </lineage>
</organism>
<dbReference type="InterPro" id="IPR013424">
    <property type="entry name" value="Ice-binding_C"/>
</dbReference>
<dbReference type="AlphaFoldDB" id="A0A099KUR8"/>
<evidence type="ECO:0000256" key="1">
    <source>
        <dbReference type="SAM" id="Phobius"/>
    </source>
</evidence>
<keyword evidence="1" id="KW-0472">Membrane</keyword>
<proteinExistence type="predicted"/>